<accession>A0A4P8XU07</accession>
<dbReference type="Gene3D" id="3.30.70.20">
    <property type="match status" value="1"/>
</dbReference>
<reference evidence="6 7" key="1">
    <citation type="submission" date="2019-04" db="EMBL/GenBank/DDBJ databases">
        <authorList>
            <person name="Embree M."/>
            <person name="Gaffney J.R."/>
        </authorList>
    </citation>
    <scope>NUCLEOTIDE SEQUENCE [LARGE SCALE GENOMIC DNA]</scope>
    <source>
        <strain evidence="6 7">JE7A12</strain>
    </source>
</reference>
<evidence type="ECO:0000259" key="5">
    <source>
        <dbReference type="PROSITE" id="PS51379"/>
    </source>
</evidence>
<feature type="domain" description="4Fe-4S ferredoxin-type" evidence="5">
    <location>
        <begin position="169"/>
        <end position="197"/>
    </location>
</feature>
<gene>
    <name evidence="6" type="ORF">E5Z56_03645</name>
</gene>
<dbReference type="PANTHER" id="PTHR43122">
    <property type="entry name" value="FERREDOXIN SUBUNIT OF PYRUVATE:FLAVODOXIN OXIDOREDUCTASE-RELATED"/>
    <property type="match status" value="1"/>
</dbReference>
<keyword evidence="2" id="KW-0408">Iron</keyword>
<dbReference type="GO" id="GO:0046872">
    <property type="term" value="F:metal ion binding"/>
    <property type="evidence" value="ECO:0007669"/>
    <property type="project" value="UniProtKB-KW"/>
</dbReference>
<organism evidence="6 7">
    <name type="scientific">Ruminococcus bovis</name>
    <dbReference type="NCBI Taxonomy" id="2564099"/>
    <lineage>
        <taxon>Bacteria</taxon>
        <taxon>Bacillati</taxon>
        <taxon>Bacillota</taxon>
        <taxon>Clostridia</taxon>
        <taxon>Eubacteriales</taxon>
        <taxon>Oscillospiraceae</taxon>
        <taxon>Ruminococcus</taxon>
    </lineage>
</organism>
<dbReference type="AlphaFoldDB" id="A0A4P8XU07"/>
<dbReference type="InterPro" id="IPR017896">
    <property type="entry name" value="4Fe4S_Fe-S-bd"/>
</dbReference>
<dbReference type="GO" id="GO:0016651">
    <property type="term" value="F:oxidoreductase activity, acting on NAD(P)H"/>
    <property type="evidence" value="ECO:0007669"/>
    <property type="project" value="UniProtKB-ARBA"/>
</dbReference>
<dbReference type="InterPro" id="IPR029039">
    <property type="entry name" value="Flavoprotein-like_sf"/>
</dbReference>
<dbReference type="GO" id="GO:0010181">
    <property type="term" value="F:FMN binding"/>
    <property type="evidence" value="ECO:0007669"/>
    <property type="project" value="InterPro"/>
</dbReference>
<protein>
    <submittedName>
        <fullName evidence="6">(4Fe-4S)-binding protein</fullName>
    </submittedName>
</protein>
<keyword evidence="7" id="KW-1185">Reference proteome</keyword>
<dbReference type="Gene3D" id="3.40.50.360">
    <property type="match status" value="1"/>
</dbReference>
<dbReference type="OrthoDB" id="9813995at2"/>
<dbReference type="PANTHER" id="PTHR43122:SF1">
    <property type="entry name" value="IRON-SULFUR-BINDING PROTEIN"/>
    <property type="match status" value="1"/>
</dbReference>
<dbReference type="SUPFAM" id="SSF54862">
    <property type="entry name" value="4Fe-4S ferredoxins"/>
    <property type="match status" value="1"/>
</dbReference>
<dbReference type="Pfam" id="PF00037">
    <property type="entry name" value="Fer4"/>
    <property type="match status" value="2"/>
</dbReference>
<dbReference type="InterPro" id="IPR017900">
    <property type="entry name" value="4Fe4S_Fe_S_CS"/>
</dbReference>
<dbReference type="SUPFAM" id="SSF52218">
    <property type="entry name" value="Flavoproteins"/>
    <property type="match status" value="1"/>
</dbReference>
<dbReference type="Proteomes" id="UP000301475">
    <property type="component" value="Chromosome"/>
</dbReference>
<keyword evidence="3" id="KW-0411">Iron-sulfur</keyword>
<feature type="domain" description="Flavodoxin-like" evidence="4">
    <location>
        <begin position="5"/>
        <end position="146"/>
    </location>
</feature>
<sequence length="250" mass="27526">MSDKMEVYYFSPTGGTKKVTQIFVDAIEKEAKWYDLGKKDTIPEEATSELTVVTAPVFGGRIPSVVREKIKKLKGTGKKAITIVVYGNRAYEDALLEMNDILTENGFTVIASGAFVAQHSMAPEVGAGRPDQEDAKDIRKFAKAILNKKNTDGVQVSGNRPYKPEMNMPFTPISLPTCKKCGVCAKLCPTDAITITDNRVTTDKEKCILCMACTCACPEHARILPPPVQEKMEKMLGALKNIRNKNETFL</sequence>
<evidence type="ECO:0000256" key="2">
    <source>
        <dbReference type="ARBA" id="ARBA00023004"/>
    </source>
</evidence>
<evidence type="ECO:0000256" key="3">
    <source>
        <dbReference type="ARBA" id="ARBA00023014"/>
    </source>
</evidence>
<dbReference type="InterPro" id="IPR008254">
    <property type="entry name" value="Flavodoxin/NO_synth"/>
</dbReference>
<dbReference type="EMBL" id="CP039381">
    <property type="protein sequence ID" value="QCT06505.1"/>
    <property type="molecule type" value="Genomic_DNA"/>
</dbReference>
<dbReference type="PROSITE" id="PS50902">
    <property type="entry name" value="FLAVODOXIN_LIKE"/>
    <property type="match status" value="1"/>
</dbReference>
<evidence type="ECO:0000313" key="7">
    <source>
        <dbReference type="Proteomes" id="UP000301475"/>
    </source>
</evidence>
<keyword evidence="1" id="KW-0479">Metal-binding</keyword>
<name>A0A4P8XU07_9FIRM</name>
<proteinExistence type="predicted"/>
<evidence type="ECO:0000313" key="6">
    <source>
        <dbReference type="EMBL" id="QCT06505.1"/>
    </source>
</evidence>
<dbReference type="KEGG" id="ruj:E5Z56_03645"/>
<dbReference type="InterPro" id="IPR047964">
    <property type="entry name" value="EFR1-like"/>
</dbReference>
<evidence type="ECO:0000256" key="1">
    <source>
        <dbReference type="ARBA" id="ARBA00022723"/>
    </source>
</evidence>
<feature type="domain" description="4Fe-4S ferredoxin-type" evidence="5">
    <location>
        <begin position="198"/>
        <end position="227"/>
    </location>
</feature>
<dbReference type="PROSITE" id="PS00198">
    <property type="entry name" value="4FE4S_FER_1"/>
    <property type="match status" value="1"/>
</dbReference>
<dbReference type="NCBIfam" id="NF038196">
    <property type="entry name" value="ferrodoxin_EFR1"/>
    <property type="match status" value="1"/>
</dbReference>
<evidence type="ECO:0000259" key="4">
    <source>
        <dbReference type="PROSITE" id="PS50902"/>
    </source>
</evidence>
<dbReference type="RefSeq" id="WP_138156573.1">
    <property type="nucleotide sequence ID" value="NZ_CP039381.1"/>
</dbReference>
<dbReference type="PROSITE" id="PS51379">
    <property type="entry name" value="4FE4S_FER_2"/>
    <property type="match status" value="2"/>
</dbReference>
<dbReference type="GO" id="GO:0051536">
    <property type="term" value="F:iron-sulfur cluster binding"/>
    <property type="evidence" value="ECO:0007669"/>
    <property type="project" value="UniProtKB-KW"/>
</dbReference>